<dbReference type="SUPFAM" id="SSF51294">
    <property type="entry name" value="Hedgehog/intein (Hint) domain"/>
    <property type="match status" value="1"/>
</dbReference>
<protein>
    <recommendedName>
        <fullName evidence="2">Hedgehog protein Hint domain-containing protein</fullName>
    </recommendedName>
</protein>
<keyword evidence="1" id="KW-0217">Developmental protein</keyword>
<evidence type="ECO:0000259" key="2">
    <source>
        <dbReference type="Pfam" id="PF01079"/>
    </source>
</evidence>
<dbReference type="PANTHER" id="PTHR46706">
    <property type="entry name" value="PROTEIN QUA-1-RELATED"/>
    <property type="match status" value="1"/>
</dbReference>
<organism evidence="3 4">
    <name type="scientific">Pristionchus entomophagus</name>
    <dbReference type="NCBI Taxonomy" id="358040"/>
    <lineage>
        <taxon>Eukaryota</taxon>
        <taxon>Metazoa</taxon>
        <taxon>Ecdysozoa</taxon>
        <taxon>Nematoda</taxon>
        <taxon>Chromadorea</taxon>
        <taxon>Rhabditida</taxon>
        <taxon>Rhabditina</taxon>
        <taxon>Diplogasteromorpha</taxon>
        <taxon>Diplogasteroidea</taxon>
        <taxon>Neodiplogasteridae</taxon>
        <taxon>Pristionchus</taxon>
    </lineage>
</organism>
<dbReference type="Gene3D" id="2.170.16.10">
    <property type="entry name" value="Hedgehog/Intein (Hint) domain"/>
    <property type="match status" value="1"/>
</dbReference>
<dbReference type="PANTHER" id="PTHR46706:SF12">
    <property type="entry name" value="PROTEIN QUA-1-RELATED"/>
    <property type="match status" value="1"/>
</dbReference>
<evidence type="ECO:0000256" key="1">
    <source>
        <dbReference type="ARBA" id="ARBA00022473"/>
    </source>
</evidence>
<evidence type="ECO:0000313" key="3">
    <source>
        <dbReference type="EMBL" id="GMS79145.1"/>
    </source>
</evidence>
<dbReference type="AlphaFoldDB" id="A0AAV5S965"/>
<sequence>IPRNPLRLLRAKEVTTKHCLMTFQTPALLPTLDRVTNLTKTFERGIYAPLTATGDIIINDVFSSCHCSLAFKTLQQSVFSVYHFLSFLLPERDDLPLGLTYLASALELFIPSKAIFL</sequence>
<comment type="caution">
    <text evidence="3">The sequence shown here is derived from an EMBL/GenBank/DDBJ whole genome shotgun (WGS) entry which is preliminary data.</text>
</comment>
<feature type="non-terminal residue" evidence="3">
    <location>
        <position position="1"/>
    </location>
</feature>
<dbReference type="InterPro" id="IPR036844">
    <property type="entry name" value="Hint_dom_sf"/>
</dbReference>
<accession>A0AAV5S965</accession>
<dbReference type="InterPro" id="IPR001767">
    <property type="entry name" value="Hedgehog_Hint"/>
</dbReference>
<dbReference type="Pfam" id="PF01079">
    <property type="entry name" value="Hint"/>
    <property type="match status" value="1"/>
</dbReference>
<dbReference type="InterPro" id="IPR052140">
    <property type="entry name" value="Dev_Signal_Hedgehog-like"/>
</dbReference>
<name>A0AAV5S965_9BILA</name>
<dbReference type="GO" id="GO:0016540">
    <property type="term" value="P:protein autoprocessing"/>
    <property type="evidence" value="ECO:0007669"/>
    <property type="project" value="InterPro"/>
</dbReference>
<dbReference type="EMBL" id="BTSX01000001">
    <property type="protein sequence ID" value="GMS79145.1"/>
    <property type="molecule type" value="Genomic_DNA"/>
</dbReference>
<dbReference type="Proteomes" id="UP001432027">
    <property type="component" value="Unassembled WGS sequence"/>
</dbReference>
<evidence type="ECO:0000313" key="4">
    <source>
        <dbReference type="Proteomes" id="UP001432027"/>
    </source>
</evidence>
<reference evidence="3" key="1">
    <citation type="submission" date="2023-10" db="EMBL/GenBank/DDBJ databases">
        <title>Genome assembly of Pristionchus species.</title>
        <authorList>
            <person name="Yoshida K."/>
            <person name="Sommer R.J."/>
        </authorList>
    </citation>
    <scope>NUCLEOTIDE SEQUENCE</scope>
    <source>
        <strain evidence="3">RS0144</strain>
    </source>
</reference>
<gene>
    <name evidence="3" type="ORF">PENTCL1PPCAC_1320</name>
</gene>
<feature type="domain" description="Hedgehog protein Hint" evidence="2">
    <location>
        <begin position="7"/>
        <end position="88"/>
    </location>
</feature>
<proteinExistence type="predicted"/>
<keyword evidence="4" id="KW-1185">Reference proteome</keyword>